<evidence type="ECO:0000256" key="4">
    <source>
        <dbReference type="ARBA" id="ARBA00022989"/>
    </source>
</evidence>
<evidence type="ECO:0000313" key="8">
    <source>
        <dbReference type="WBParaSite" id="HCON_00008040-00001"/>
    </source>
</evidence>
<keyword evidence="5 6" id="KW-0472">Membrane</keyword>
<dbReference type="AlphaFoldDB" id="A0A7I5E5D4"/>
<comment type="similarity">
    <text evidence="2">Belongs to the TMEM234 family.</text>
</comment>
<evidence type="ECO:0000256" key="6">
    <source>
        <dbReference type="SAM" id="Phobius"/>
    </source>
</evidence>
<reference evidence="8" key="1">
    <citation type="submission" date="2020-12" db="UniProtKB">
        <authorList>
            <consortium name="WormBaseParasite"/>
        </authorList>
    </citation>
    <scope>IDENTIFICATION</scope>
    <source>
        <strain evidence="8">MHco3</strain>
    </source>
</reference>
<dbReference type="OMA" id="IMMISDT"/>
<dbReference type="SUPFAM" id="SSF103481">
    <property type="entry name" value="Multidrug resistance efflux transporter EmrE"/>
    <property type="match status" value="1"/>
</dbReference>
<dbReference type="Gene3D" id="1.10.3730.20">
    <property type="match status" value="1"/>
</dbReference>
<feature type="transmembrane region" description="Helical" evidence="6">
    <location>
        <begin position="123"/>
        <end position="141"/>
    </location>
</feature>
<evidence type="ECO:0000256" key="1">
    <source>
        <dbReference type="ARBA" id="ARBA00004141"/>
    </source>
</evidence>
<feature type="transmembrane region" description="Helical" evidence="6">
    <location>
        <begin position="12"/>
        <end position="29"/>
    </location>
</feature>
<organism evidence="7 8">
    <name type="scientific">Haemonchus contortus</name>
    <name type="common">Barber pole worm</name>
    <dbReference type="NCBI Taxonomy" id="6289"/>
    <lineage>
        <taxon>Eukaryota</taxon>
        <taxon>Metazoa</taxon>
        <taxon>Ecdysozoa</taxon>
        <taxon>Nematoda</taxon>
        <taxon>Chromadorea</taxon>
        <taxon>Rhabditida</taxon>
        <taxon>Rhabditina</taxon>
        <taxon>Rhabditomorpha</taxon>
        <taxon>Strongyloidea</taxon>
        <taxon>Trichostrongylidae</taxon>
        <taxon>Haemonchus</taxon>
    </lineage>
</organism>
<accession>A0A7I5E5D4</accession>
<evidence type="ECO:0000313" key="7">
    <source>
        <dbReference type="Proteomes" id="UP000025227"/>
    </source>
</evidence>
<dbReference type="Pfam" id="PF10639">
    <property type="entry name" value="TMEM234"/>
    <property type="match status" value="1"/>
</dbReference>
<dbReference type="Proteomes" id="UP000025227">
    <property type="component" value="Unplaced"/>
</dbReference>
<dbReference type="InterPro" id="IPR037185">
    <property type="entry name" value="EmrE-like"/>
</dbReference>
<evidence type="ECO:0000256" key="5">
    <source>
        <dbReference type="ARBA" id="ARBA00023136"/>
    </source>
</evidence>
<feature type="transmembrane region" description="Helical" evidence="6">
    <location>
        <begin position="70"/>
        <end position="89"/>
    </location>
</feature>
<dbReference type="PANTHER" id="PTHR28668">
    <property type="entry name" value="TRANSMEMBRANE PROTEIN 234"/>
    <property type="match status" value="1"/>
</dbReference>
<feature type="transmembrane region" description="Helical" evidence="6">
    <location>
        <begin position="95"/>
        <end position="116"/>
    </location>
</feature>
<evidence type="ECO:0000256" key="2">
    <source>
        <dbReference type="ARBA" id="ARBA00005977"/>
    </source>
</evidence>
<keyword evidence="4 6" id="KW-1133">Transmembrane helix</keyword>
<protein>
    <submittedName>
        <fullName evidence="8">Transmembrane protein 234 homolog</fullName>
    </submittedName>
</protein>
<comment type="subcellular location">
    <subcellularLocation>
        <location evidence="1">Membrane</location>
        <topology evidence="1">Multi-pass membrane protein</topology>
    </subcellularLocation>
</comment>
<keyword evidence="7" id="KW-1185">Reference proteome</keyword>
<dbReference type="PANTHER" id="PTHR28668:SF1">
    <property type="entry name" value="TRANSMEMBRANE PROTEIN 234"/>
    <property type="match status" value="1"/>
</dbReference>
<dbReference type="OrthoDB" id="43458at2759"/>
<name>A0A7I5E5D4_HAECO</name>
<dbReference type="InterPro" id="IPR018908">
    <property type="entry name" value="TMEM234"/>
</dbReference>
<proteinExistence type="inferred from homology"/>
<keyword evidence="3 6" id="KW-0812">Transmembrane</keyword>
<dbReference type="GO" id="GO:0016020">
    <property type="term" value="C:membrane"/>
    <property type="evidence" value="ECO:0007669"/>
    <property type="project" value="UniProtKB-SubCell"/>
</dbReference>
<sequence>MSYSSSWSPECVLSMLAVGFLWGATNPLLRLGSKSSADATRTANDAPVKFGRRILAPFIDLTNLFLNWRFSLPFIVNQTASILFVMLVSRFPVSIVVPCVNALQFVFTAVIGHLIGERTISRRSYVGTIMVLVGVLIMMISDTLQSDLQLNDSVRTSKE</sequence>
<dbReference type="WBParaSite" id="HCON_00008040-00001">
    <property type="protein sequence ID" value="HCON_00008040-00001"/>
    <property type="gene ID" value="HCON_00008040"/>
</dbReference>
<evidence type="ECO:0000256" key="3">
    <source>
        <dbReference type="ARBA" id="ARBA00022692"/>
    </source>
</evidence>